<name>A0AAW6A0T8_9BIFI</name>
<evidence type="ECO:0000313" key="2">
    <source>
        <dbReference type="Proteomes" id="UP001211105"/>
    </source>
</evidence>
<accession>A0AAW6A0T8</accession>
<evidence type="ECO:0008006" key="3">
    <source>
        <dbReference type="Google" id="ProtNLM"/>
    </source>
</evidence>
<sequence length="283" mass="31789">MVGSLSDYAMVPALGWSPSSQRPYGGLPVTLRVRQVEQPRGGFLPLAVFDRFDLSDPVALRPRENRSPQAVGSAVDYLTRFMTSGRLLPAFSSCLEGARAAGVQAEAMRLLERVDGLSDASIRAVCDLVVFDQVARAGRSFMPVSRVTADVDTCWNIRRMVQRSCRFLDAYGPAVWFGPSFDGGYTRLVSYGDGDLLTRDTLWDFKTSGRVPTRDNTLQLLCYWLLGLHSTHAVYRRVRRLGFYNPRLDVVWLLPVSDIPGDVVREVCVRVLGYEDRWRFLDV</sequence>
<comment type="caution">
    <text evidence="1">The sequence shown here is derived from an EMBL/GenBank/DDBJ whole genome shotgun (WGS) entry which is preliminary data.</text>
</comment>
<dbReference type="RefSeq" id="WP_195223782.1">
    <property type="nucleotide sequence ID" value="NZ_JADMXZ010000003.1"/>
</dbReference>
<organism evidence="1 2">
    <name type="scientific">Bifidobacterium catenulatum</name>
    <dbReference type="NCBI Taxonomy" id="1686"/>
    <lineage>
        <taxon>Bacteria</taxon>
        <taxon>Bacillati</taxon>
        <taxon>Actinomycetota</taxon>
        <taxon>Actinomycetes</taxon>
        <taxon>Bifidobacteriales</taxon>
        <taxon>Bifidobacteriaceae</taxon>
        <taxon>Bifidobacterium</taxon>
    </lineage>
</organism>
<reference evidence="1" key="1">
    <citation type="submission" date="2023-01" db="EMBL/GenBank/DDBJ databases">
        <title>Human gut microbiome strain richness.</title>
        <authorList>
            <person name="Chen-Liaw A."/>
        </authorList>
    </citation>
    <scope>NUCLEOTIDE SEQUENCE</scope>
    <source>
        <strain evidence="1">BSD2780120875st1_E5_BSD2780120875b_170604</strain>
    </source>
</reference>
<dbReference type="Proteomes" id="UP001211105">
    <property type="component" value="Unassembled WGS sequence"/>
</dbReference>
<proteinExistence type="predicted"/>
<protein>
    <recommendedName>
        <fullName evidence="3">PD-(D/E)XK endonuclease-like domain-containing protein</fullName>
    </recommendedName>
</protein>
<dbReference type="AlphaFoldDB" id="A0AAW6A0T8"/>
<gene>
    <name evidence="1" type="ORF">PL707_08485</name>
</gene>
<dbReference type="EMBL" id="JAQKGX010000004">
    <property type="protein sequence ID" value="MDB1162297.1"/>
    <property type="molecule type" value="Genomic_DNA"/>
</dbReference>
<evidence type="ECO:0000313" key="1">
    <source>
        <dbReference type="EMBL" id="MDB1162297.1"/>
    </source>
</evidence>